<dbReference type="PANTHER" id="PTHR35340">
    <property type="entry name" value="PQQ ENZYME REPEAT PROTEIN-RELATED"/>
    <property type="match status" value="1"/>
</dbReference>
<evidence type="ECO:0000313" key="3">
    <source>
        <dbReference type="Proteomes" id="UP000198923"/>
    </source>
</evidence>
<keyword evidence="3" id="KW-1185">Reference proteome</keyword>
<dbReference type="AlphaFoldDB" id="A0A1G8KI17"/>
<dbReference type="PANTHER" id="PTHR35340:SF5">
    <property type="entry name" value="ASST-DOMAIN-CONTAINING PROTEIN"/>
    <property type="match status" value="1"/>
</dbReference>
<dbReference type="Pfam" id="PF14269">
    <property type="entry name" value="Arylsulfotran_2"/>
    <property type="match status" value="1"/>
</dbReference>
<keyword evidence="2" id="KW-0808">Transferase</keyword>
<dbReference type="InterPro" id="IPR053143">
    <property type="entry name" value="Arylsulfate_ST"/>
</dbReference>
<dbReference type="Gene3D" id="2.130.10.10">
    <property type="entry name" value="YVTN repeat-like/Quinoprotein amine dehydrogenase"/>
    <property type="match status" value="1"/>
</dbReference>
<name>A0A1G8KI17_9ACTN</name>
<reference evidence="2 3" key="1">
    <citation type="submission" date="2016-10" db="EMBL/GenBank/DDBJ databases">
        <authorList>
            <person name="de Groot N.N."/>
        </authorList>
    </citation>
    <scope>NUCLEOTIDE SEQUENCE [LARGE SCALE GENOMIC DNA]</scope>
    <source>
        <strain evidence="2 3">CPCC 201354</strain>
    </source>
</reference>
<dbReference type="Proteomes" id="UP000198923">
    <property type="component" value="Unassembled WGS sequence"/>
</dbReference>
<sequence>MEVEGNGSHTLYGGDGPRYNPDGSFNGHAVLVVPPARRFMDATLQQYAEVPDTERGTAPLLAPLPDGVGLGSAWLAIDRGDHRVVYRPVPADQREAWRKPSRQASHDDYRRAGANLAANVFDMLRSEFFRDKSLASPYPRLHRLIKALDEATSIADGHGYRFRPAGAAAEVRLADILSPDGAVLASHSLYDVLTTEPVLAALIETHIDRRRAASPDPDGTVLATLPGGRDASQRLRDLPGAPADVLHANTVEVLSAHPGGLWSDGDVLVSLRNLDLIAVVDLSDREVRWHFGPGQLSGQHQPSALPGGNLLVFDNGAAVGRSRVLEIDPAARRIAWQYTAGPPQHLFCALAGGCEQLPTGNILISDSQAGRALEITRSGEVVWAVQTRMPRTQGASRAELYRMAAVPASTALLLRGANHTNHAARRLADAQLRCTPQH</sequence>
<accession>A0A1G8KI17</accession>
<evidence type="ECO:0000313" key="2">
    <source>
        <dbReference type="EMBL" id="SDI43044.1"/>
    </source>
</evidence>
<evidence type="ECO:0000256" key="1">
    <source>
        <dbReference type="SAM" id="MobiDB-lite"/>
    </source>
</evidence>
<feature type="region of interest" description="Disordered" evidence="1">
    <location>
        <begin position="211"/>
        <end position="232"/>
    </location>
</feature>
<proteinExistence type="predicted"/>
<protein>
    <submittedName>
        <fullName evidence="2">Arylsulfotransferase (ASST)</fullName>
    </submittedName>
</protein>
<organism evidence="2 3">
    <name type="scientific">Sinosporangium album</name>
    <dbReference type="NCBI Taxonomy" id="504805"/>
    <lineage>
        <taxon>Bacteria</taxon>
        <taxon>Bacillati</taxon>
        <taxon>Actinomycetota</taxon>
        <taxon>Actinomycetes</taxon>
        <taxon>Streptosporangiales</taxon>
        <taxon>Streptosporangiaceae</taxon>
        <taxon>Sinosporangium</taxon>
    </lineage>
</organism>
<dbReference type="EMBL" id="FNCN01000051">
    <property type="protein sequence ID" value="SDI43044.1"/>
    <property type="molecule type" value="Genomic_DNA"/>
</dbReference>
<dbReference type="STRING" id="504805.SAMN05421505_1519"/>
<dbReference type="GO" id="GO:0016740">
    <property type="term" value="F:transferase activity"/>
    <property type="evidence" value="ECO:0007669"/>
    <property type="project" value="UniProtKB-KW"/>
</dbReference>
<dbReference type="InterPro" id="IPR039535">
    <property type="entry name" value="ASST-like"/>
</dbReference>
<gene>
    <name evidence="2" type="ORF">SAMN05421505_1519</name>
</gene>
<dbReference type="SUPFAM" id="SSF63829">
    <property type="entry name" value="Calcium-dependent phosphotriesterase"/>
    <property type="match status" value="1"/>
</dbReference>
<dbReference type="InterPro" id="IPR015943">
    <property type="entry name" value="WD40/YVTN_repeat-like_dom_sf"/>
</dbReference>